<evidence type="ECO:0000313" key="10">
    <source>
        <dbReference type="Proteomes" id="UP000076964"/>
    </source>
</evidence>
<evidence type="ECO:0000256" key="5">
    <source>
        <dbReference type="ARBA" id="ARBA00022989"/>
    </source>
</evidence>
<comment type="subcellular location">
    <subcellularLocation>
        <location evidence="1">Cell membrane</location>
        <topology evidence="1">Multi-pass membrane protein</topology>
    </subcellularLocation>
</comment>
<dbReference type="PANTHER" id="PTHR33778:SF1">
    <property type="entry name" value="MAGNESIUM TRANSPORTER YHID-RELATED"/>
    <property type="match status" value="1"/>
</dbReference>
<dbReference type="GO" id="GO:0005886">
    <property type="term" value="C:plasma membrane"/>
    <property type="evidence" value="ECO:0007669"/>
    <property type="project" value="UniProtKB-SubCell"/>
</dbReference>
<evidence type="ECO:0000256" key="3">
    <source>
        <dbReference type="ARBA" id="ARBA00022475"/>
    </source>
</evidence>
<dbReference type="STRING" id="1795632.TH606_04525"/>
<reference evidence="9 10" key="1">
    <citation type="submission" date="2016-02" db="EMBL/GenBank/DDBJ databases">
        <title>Draft genome sequence of Thermodesulfatator sp. S606.</title>
        <authorList>
            <person name="Lai Q."/>
            <person name="Cao J."/>
            <person name="Dupont S."/>
            <person name="Shao Z."/>
            <person name="Jebbar M."/>
            <person name="Alain K."/>
        </authorList>
    </citation>
    <scope>NUCLEOTIDE SEQUENCE [LARGE SCALE GENOMIC DNA]</scope>
    <source>
        <strain evidence="9 10">S606</strain>
    </source>
</reference>
<dbReference type="InterPro" id="IPR049177">
    <property type="entry name" value="MgtC_SapB_SrpB_YhiD_N"/>
</dbReference>
<dbReference type="Pfam" id="PF02308">
    <property type="entry name" value="MgtC"/>
    <property type="match status" value="1"/>
</dbReference>
<evidence type="ECO:0000313" key="9">
    <source>
        <dbReference type="EMBL" id="OAG27902.1"/>
    </source>
</evidence>
<protein>
    <recommendedName>
        <fullName evidence="8">MgtC/SapB/SrpB/YhiD N-terminal domain-containing protein</fullName>
    </recommendedName>
</protein>
<dbReference type="InterPro" id="IPR003416">
    <property type="entry name" value="MgtC/SapB/SrpB/YhiD_fam"/>
</dbReference>
<organism evidence="9 10">
    <name type="scientific">Thermodesulfatator autotrophicus</name>
    <dbReference type="NCBI Taxonomy" id="1795632"/>
    <lineage>
        <taxon>Bacteria</taxon>
        <taxon>Pseudomonadati</taxon>
        <taxon>Thermodesulfobacteriota</taxon>
        <taxon>Thermodesulfobacteria</taxon>
        <taxon>Thermodesulfobacteriales</taxon>
        <taxon>Thermodesulfatatoraceae</taxon>
        <taxon>Thermodesulfatator</taxon>
    </lineage>
</organism>
<dbReference type="Proteomes" id="UP000076964">
    <property type="component" value="Unassembled WGS sequence"/>
</dbReference>
<evidence type="ECO:0000256" key="1">
    <source>
        <dbReference type="ARBA" id="ARBA00004651"/>
    </source>
</evidence>
<keyword evidence="5 7" id="KW-1133">Transmembrane helix</keyword>
<comment type="caution">
    <text evidence="9">The sequence shown here is derived from an EMBL/GenBank/DDBJ whole genome shotgun (WGS) entry which is preliminary data.</text>
</comment>
<keyword evidence="10" id="KW-1185">Reference proteome</keyword>
<evidence type="ECO:0000256" key="7">
    <source>
        <dbReference type="SAM" id="Phobius"/>
    </source>
</evidence>
<feature type="domain" description="MgtC/SapB/SrpB/YhiD N-terminal" evidence="8">
    <location>
        <begin position="1"/>
        <end position="128"/>
    </location>
</feature>
<feature type="transmembrane region" description="Helical" evidence="7">
    <location>
        <begin position="62"/>
        <end position="79"/>
    </location>
</feature>
<feature type="transmembrane region" description="Helical" evidence="7">
    <location>
        <begin position="86"/>
        <end position="104"/>
    </location>
</feature>
<proteinExistence type="inferred from homology"/>
<evidence type="ECO:0000256" key="2">
    <source>
        <dbReference type="ARBA" id="ARBA00009298"/>
    </source>
</evidence>
<dbReference type="PRINTS" id="PR01837">
    <property type="entry name" value="MGTCSAPBPROT"/>
</dbReference>
<gene>
    <name evidence="9" type="ORF">TH606_04525</name>
</gene>
<dbReference type="AlphaFoldDB" id="A0A177E9L8"/>
<name>A0A177E9L8_9BACT</name>
<evidence type="ECO:0000256" key="6">
    <source>
        <dbReference type="ARBA" id="ARBA00023136"/>
    </source>
</evidence>
<evidence type="ECO:0000256" key="4">
    <source>
        <dbReference type="ARBA" id="ARBA00022692"/>
    </source>
</evidence>
<dbReference type="EMBL" id="LSFI01000017">
    <property type="protein sequence ID" value="OAG27902.1"/>
    <property type="molecule type" value="Genomic_DNA"/>
</dbReference>
<accession>A0A177E9L8</accession>
<sequence>MAAGLGAIIGYEREKHGQAAGFRTNIIVATSSCLLMILSILLVERYGSESASFSLRLDPARIPSYAVAGMGFLGAGAIIKGKGTVRGLTTAAGLWLVNAIGLTVGAGAYLLAIITTVISIVFLYVFRLVFRPSFVRDTYRILTITCTCPVEQLEKVKPILARYNIEIQNADFFYDIEKTIYTLKLRLRMTDNIPLEKLVGDILVLENIKRIIWEEAPVP</sequence>
<feature type="transmembrane region" description="Helical" evidence="7">
    <location>
        <begin position="20"/>
        <end position="42"/>
    </location>
</feature>
<keyword evidence="4 7" id="KW-0812">Transmembrane</keyword>
<dbReference type="PANTHER" id="PTHR33778">
    <property type="entry name" value="PROTEIN MGTC"/>
    <property type="match status" value="1"/>
</dbReference>
<evidence type="ECO:0000259" key="8">
    <source>
        <dbReference type="Pfam" id="PF02308"/>
    </source>
</evidence>
<keyword evidence="6 7" id="KW-0472">Membrane</keyword>
<comment type="similarity">
    <text evidence="2">Belongs to the MgtC/SapB family.</text>
</comment>
<keyword evidence="3" id="KW-1003">Cell membrane</keyword>